<reference evidence="2" key="1">
    <citation type="submission" date="2014-09" db="EMBL/GenBank/DDBJ databases">
        <authorList>
            <person name="Magalhaes I.L.F."/>
            <person name="Oliveira U."/>
            <person name="Santos F.R."/>
            <person name="Vidigal T.H.D.A."/>
            <person name="Brescovit A.D."/>
            <person name="Santos A.J."/>
        </authorList>
    </citation>
    <scope>NUCLEOTIDE SEQUENCE</scope>
    <source>
        <tissue evidence="2">Shoot tissue taken approximately 20 cm above the soil surface</tissue>
    </source>
</reference>
<feature type="compositionally biased region" description="Basic and acidic residues" evidence="1">
    <location>
        <begin position="8"/>
        <end position="26"/>
    </location>
</feature>
<organism evidence="2">
    <name type="scientific">Arundo donax</name>
    <name type="common">Giant reed</name>
    <name type="synonym">Donax arundinaceus</name>
    <dbReference type="NCBI Taxonomy" id="35708"/>
    <lineage>
        <taxon>Eukaryota</taxon>
        <taxon>Viridiplantae</taxon>
        <taxon>Streptophyta</taxon>
        <taxon>Embryophyta</taxon>
        <taxon>Tracheophyta</taxon>
        <taxon>Spermatophyta</taxon>
        <taxon>Magnoliopsida</taxon>
        <taxon>Liliopsida</taxon>
        <taxon>Poales</taxon>
        <taxon>Poaceae</taxon>
        <taxon>PACMAD clade</taxon>
        <taxon>Arundinoideae</taxon>
        <taxon>Arundineae</taxon>
        <taxon>Arundo</taxon>
    </lineage>
</organism>
<dbReference type="EMBL" id="GBRH01208968">
    <property type="protein sequence ID" value="JAD88927.1"/>
    <property type="molecule type" value="Transcribed_RNA"/>
</dbReference>
<feature type="region of interest" description="Disordered" evidence="1">
    <location>
        <begin position="1"/>
        <end position="32"/>
    </location>
</feature>
<protein>
    <submittedName>
        <fullName evidence="2">Uncharacterized protein</fullName>
    </submittedName>
</protein>
<dbReference type="AlphaFoldDB" id="A0A0A9DNF2"/>
<evidence type="ECO:0000313" key="2">
    <source>
        <dbReference type="EMBL" id="JAD89341.1"/>
    </source>
</evidence>
<accession>A0A0A9DNF2</accession>
<name>A0A0A9DNF2_ARUDO</name>
<reference evidence="2" key="2">
    <citation type="journal article" date="2015" name="Data Brief">
        <title>Shoot transcriptome of the giant reed, Arundo donax.</title>
        <authorList>
            <person name="Barrero R.A."/>
            <person name="Guerrero F.D."/>
            <person name="Moolhuijzen P."/>
            <person name="Goolsby J.A."/>
            <person name="Tidwell J."/>
            <person name="Bellgard S.E."/>
            <person name="Bellgard M.I."/>
        </authorList>
    </citation>
    <scope>NUCLEOTIDE SEQUENCE</scope>
    <source>
        <tissue evidence="2">Shoot tissue taken approximately 20 cm above the soil surface</tissue>
    </source>
</reference>
<evidence type="ECO:0000256" key="1">
    <source>
        <dbReference type="SAM" id="MobiDB-lite"/>
    </source>
</evidence>
<dbReference type="EMBL" id="GBRH01208554">
    <property type="protein sequence ID" value="JAD89341.1"/>
    <property type="molecule type" value="Transcribed_RNA"/>
</dbReference>
<proteinExistence type="predicted"/>
<sequence>MWRGYFFSDHHGHFSSDQQDNTKEDDSKEEEEELICMSPTSAYFGSMQCGLPLFTYEPKLYLLQTLCVM</sequence>